<name>A0A068YF09_ECHMU</name>
<reference evidence="2" key="1">
    <citation type="journal article" date="2013" name="Nature">
        <title>The genomes of four tapeworm species reveal adaptations to parasitism.</title>
        <authorList>
            <person name="Tsai I.J."/>
            <person name="Zarowiecki M."/>
            <person name="Holroyd N."/>
            <person name="Garciarrubio A."/>
            <person name="Sanchez-Flores A."/>
            <person name="Brooks K.L."/>
            <person name="Tracey A."/>
            <person name="Bobes R.J."/>
            <person name="Fragoso G."/>
            <person name="Sciutto E."/>
            <person name="Aslett M."/>
            <person name="Beasley H."/>
            <person name="Bennett H.M."/>
            <person name="Cai J."/>
            <person name="Camicia F."/>
            <person name="Clark R."/>
            <person name="Cucher M."/>
            <person name="De Silva N."/>
            <person name="Day T.A."/>
            <person name="Deplazes P."/>
            <person name="Estrada K."/>
            <person name="Fernandez C."/>
            <person name="Holland P.W."/>
            <person name="Hou J."/>
            <person name="Hu S."/>
            <person name="Huckvale T."/>
            <person name="Hung S.S."/>
            <person name="Kamenetzky L."/>
            <person name="Keane J.A."/>
            <person name="Kiss F."/>
            <person name="Koziol U."/>
            <person name="Lambert O."/>
            <person name="Liu K."/>
            <person name="Luo X."/>
            <person name="Luo Y."/>
            <person name="Macchiaroli N."/>
            <person name="Nichol S."/>
            <person name="Paps J."/>
            <person name="Parkinson J."/>
            <person name="Pouchkina-Stantcheva N."/>
            <person name="Riddiford N."/>
            <person name="Rosenzvit M."/>
            <person name="Salinas G."/>
            <person name="Wasmuth J.D."/>
            <person name="Zamanian M."/>
            <person name="Zheng Y."/>
            <person name="Cai X."/>
            <person name="Soberon X."/>
            <person name="Olson P.D."/>
            <person name="Laclette J.P."/>
            <person name="Brehm K."/>
            <person name="Berriman M."/>
            <person name="Garciarrubio A."/>
            <person name="Bobes R.J."/>
            <person name="Fragoso G."/>
            <person name="Sanchez-Flores A."/>
            <person name="Estrada K."/>
            <person name="Cevallos M.A."/>
            <person name="Morett E."/>
            <person name="Gonzalez V."/>
            <person name="Portillo T."/>
            <person name="Ochoa-Leyva A."/>
            <person name="Jose M.V."/>
            <person name="Sciutto E."/>
            <person name="Landa A."/>
            <person name="Jimenez L."/>
            <person name="Valdes V."/>
            <person name="Carrero J.C."/>
            <person name="Larralde C."/>
            <person name="Morales-Montor J."/>
            <person name="Limon-Lason J."/>
            <person name="Soberon X."/>
            <person name="Laclette J.P."/>
        </authorList>
    </citation>
    <scope>NUCLEOTIDE SEQUENCE [LARGE SCALE GENOMIC DNA]</scope>
</reference>
<evidence type="ECO:0000313" key="2">
    <source>
        <dbReference type="EMBL" id="CDS43375.1"/>
    </source>
</evidence>
<feature type="transmembrane region" description="Helical" evidence="1">
    <location>
        <begin position="20"/>
        <end position="48"/>
    </location>
</feature>
<sequence length="105" mass="11487">MGTNSITMAQDMLTNAVHRLMIPVVLLNAIILSHCVSFSFCITFSFSVPITPIDKAKENGIFGRLKSFLFSYLRTLTDSVSDGSLFDQTHQESIERAVVASASQG</sequence>
<keyword evidence="1" id="KW-1133">Transmembrane helix</keyword>
<reference evidence="2" key="2">
    <citation type="submission" date="2015-11" db="EMBL/GenBank/DDBJ databases">
        <authorList>
            <person name="Zhang Y."/>
            <person name="Guo Z."/>
        </authorList>
    </citation>
    <scope>NUCLEOTIDE SEQUENCE</scope>
</reference>
<dbReference type="EMBL" id="LN902848">
    <property type="protein sequence ID" value="CDS43375.1"/>
    <property type="molecule type" value="Genomic_DNA"/>
</dbReference>
<dbReference type="Proteomes" id="UP000017246">
    <property type="component" value="Unassembled WGS sequence"/>
</dbReference>
<keyword evidence="1" id="KW-0812">Transmembrane</keyword>
<dbReference type="AlphaFoldDB" id="A0A068YF09"/>
<gene>
    <name evidence="2" type="ORF">EmuJ_001113300</name>
</gene>
<accession>A0A068YF09</accession>
<organism evidence="2 3">
    <name type="scientific">Echinococcus multilocularis</name>
    <name type="common">Fox tapeworm</name>
    <dbReference type="NCBI Taxonomy" id="6211"/>
    <lineage>
        <taxon>Eukaryota</taxon>
        <taxon>Metazoa</taxon>
        <taxon>Spiralia</taxon>
        <taxon>Lophotrochozoa</taxon>
        <taxon>Platyhelminthes</taxon>
        <taxon>Cestoda</taxon>
        <taxon>Eucestoda</taxon>
        <taxon>Cyclophyllidea</taxon>
        <taxon>Taeniidae</taxon>
        <taxon>Echinococcus</taxon>
    </lineage>
</organism>
<protein>
    <submittedName>
        <fullName evidence="2">Uncharacterized protein</fullName>
    </submittedName>
</protein>
<keyword evidence="1" id="KW-0472">Membrane</keyword>
<proteinExistence type="predicted"/>
<evidence type="ECO:0000256" key="1">
    <source>
        <dbReference type="SAM" id="Phobius"/>
    </source>
</evidence>
<keyword evidence="3" id="KW-1185">Reference proteome</keyword>
<evidence type="ECO:0000313" key="3">
    <source>
        <dbReference type="Proteomes" id="UP000017246"/>
    </source>
</evidence>